<keyword evidence="10 11" id="KW-0472">Membrane</keyword>
<name>F0WLV1_9STRA</name>
<dbReference type="GO" id="GO:0005743">
    <property type="term" value="C:mitochondrial inner membrane"/>
    <property type="evidence" value="ECO:0007669"/>
    <property type="project" value="UniProtKB-SubCell"/>
</dbReference>
<gene>
    <name evidence="14" type="primary">AlNc14C149G7464</name>
    <name evidence="14" type="ORF">ALNC14_084200</name>
</gene>
<feature type="transmembrane region" description="Helical" evidence="13">
    <location>
        <begin position="38"/>
        <end position="58"/>
    </location>
</feature>
<dbReference type="HOGENOM" id="CLU_015166_16_5_1"/>
<reference evidence="14" key="1">
    <citation type="journal article" date="2011" name="PLoS Biol.">
        <title>Gene gain and loss during evolution of obligate parasitism in the white rust pathogen of Arabidopsis thaliana.</title>
        <authorList>
            <person name="Kemen E."/>
            <person name="Gardiner A."/>
            <person name="Schultz-Larsen T."/>
            <person name="Kemen A.C."/>
            <person name="Balmuth A.L."/>
            <person name="Robert-Seilaniantz A."/>
            <person name="Bailey K."/>
            <person name="Holub E."/>
            <person name="Studholme D.J."/>
            <person name="Maclean D."/>
            <person name="Jones J.D."/>
        </authorList>
    </citation>
    <scope>NUCLEOTIDE SEQUENCE</scope>
</reference>
<reference evidence="14" key="2">
    <citation type="submission" date="2011-02" db="EMBL/GenBank/DDBJ databases">
        <authorList>
            <person name="MacLean D."/>
        </authorList>
    </citation>
    <scope>NUCLEOTIDE SEQUENCE</scope>
</reference>
<dbReference type="EMBL" id="FR824194">
    <property type="protein sequence ID" value="CCA22277.1"/>
    <property type="molecule type" value="Genomic_DNA"/>
</dbReference>
<evidence type="ECO:0000256" key="9">
    <source>
        <dbReference type="ARBA" id="ARBA00023128"/>
    </source>
</evidence>
<evidence type="ECO:0000256" key="12">
    <source>
        <dbReference type="RuleBase" id="RU000488"/>
    </source>
</evidence>
<evidence type="ECO:0000313" key="14">
    <source>
        <dbReference type="EMBL" id="CCA22277.1"/>
    </source>
</evidence>
<dbReference type="InterPro" id="IPR002067">
    <property type="entry name" value="MCP"/>
</dbReference>
<dbReference type="PANTHER" id="PTHR45678:SF9">
    <property type="entry name" value="CALCIUM-BINDING MITOCHONDRIAL CARRIER PROTEIN ARALAR1"/>
    <property type="match status" value="1"/>
</dbReference>
<dbReference type="PRINTS" id="PR00926">
    <property type="entry name" value="MITOCARRIER"/>
</dbReference>
<organism evidence="14">
    <name type="scientific">Albugo laibachii Nc14</name>
    <dbReference type="NCBI Taxonomy" id="890382"/>
    <lineage>
        <taxon>Eukaryota</taxon>
        <taxon>Sar</taxon>
        <taxon>Stramenopiles</taxon>
        <taxon>Oomycota</taxon>
        <taxon>Peronosporomycetes</taxon>
        <taxon>Albuginales</taxon>
        <taxon>Albuginaceae</taxon>
        <taxon>Albugo</taxon>
    </lineage>
</organism>
<feature type="transmembrane region" description="Helical" evidence="13">
    <location>
        <begin position="206"/>
        <end position="225"/>
    </location>
</feature>
<dbReference type="PROSITE" id="PS50920">
    <property type="entry name" value="SOLCAR"/>
    <property type="match status" value="3"/>
</dbReference>
<evidence type="ECO:0000256" key="8">
    <source>
        <dbReference type="ARBA" id="ARBA00022989"/>
    </source>
</evidence>
<evidence type="ECO:0000256" key="1">
    <source>
        <dbReference type="ARBA" id="ARBA00004448"/>
    </source>
</evidence>
<comment type="subcellular location">
    <subcellularLocation>
        <location evidence="1">Mitochondrion inner membrane</location>
        <topology evidence="1">Multi-pass membrane protein</topology>
    </subcellularLocation>
</comment>
<dbReference type="GO" id="GO:0022857">
    <property type="term" value="F:transmembrane transporter activity"/>
    <property type="evidence" value="ECO:0007669"/>
    <property type="project" value="TreeGrafter"/>
</dbReference>
<dbReference type="SUPFAM" id="SSF103506">
    <property type="entry name" value="Mitochondrial carrier"/>
    <property type="match status" value="1"/>
</dbReference>
<feature type="repeat" description="Solcar" evidence="11">
    <location>
        <begin position="120"/>
        <end position="198"/>
    </location>
</feature>
<evidence type="ECO:0000256" key="6">
    <source>
        <dbReference type="ARBA" id="ARBA00022792"/>
    </source>
</evidence>
<evidence type="ECO:0000256" key="4">
    <source>
        <dbReference type="ARBA" id="ARBA00022692"/>
    </source>
</evidence>
<keyword evidence="7" id="KW-0106">Calcium</keyword>
<dbReference type="Gene3D" id="1.50.40.10">
    <property type="entry name" value="Mitochondrial carrier domain"/>
    <property type="match status" value="2"/>
</dbReference>
<keyword evidence="4 11" id="KW-0812">Transmembrane</keyword>
<evidence type="ECO:0000256" key="10">
    <source>
        <dbReference type="ARBA" id="ARBA00023136"/>
    </source>
</evidence>
<dbReference type="PANTHER" id="PTHR45678">
    <property type="entry name" value="MITOCHONDRIAL 2-OXODICARBOXYLATE CARRIER 1-RELATED"/>
    <property type="match status" value="1"/>
</dbReference>
<evidence type="ECO:0000256" key="13">
    <source>
        <dbReference type="SAM" id="Phobius"/>
    </source>
</evidence>
<keyword evidence="9" id="KW-0496">Mitochondrion</keyword>
<evidence type="ECO:0000256" key="2">
    <source>
        <dbReference type="ARBA" id="ARBA00006375"/>
    </source>
</evidence>
<evidence type="ECO:0000256" key="5">
    <source>
        <dbReference type="ARBA" id="ARBA00022737"/>
    </source>
</evidence>
<sequence length="291" mass="31693">MLSKTSNNSIFSSSNVVDNLTTKVSQSPSPQYSVLNTMWIAAAAGMGGITAVYPVDVIKTRMQYTRTSTSALQLFKDVASKEGISSLYKGLGPQLCGTIPDKAVSLATREFVKGRFQDPDTFLASFSSAAISGMTQSIVMNPVEIVKVRMQLDSKSEAAKILRQVPIRGLYRGYSACFCRDVTFAVSYFCLYDLAKRRLSSEQRQSMVSSIFAASIAGVPAAFISTPVDVIKTRMQSPGSKGGFLFTVRQLYAEGGVQQLFAGWGPRVSRIAPQFGIVLVTYDWLLQRFGS</sequence>
<dbReference type="InterPro" id="IPR023395">
    <property type="entry name" value="MCP_dom_sf"/>
</dbReference>
<evidence type="ECO:0000256" key="11">
    <source>
        <dbReference type="PROSITE-ProRule" id="PRU00282"/>
    </source>
</evidence>
<feature type="repeat" description="Solcar" evidence="11">
    <location>
        <begin position="205"/>
        <end position="288"/>
    </location>
</feature>
<keyword evidence="3 12" id="KW-0813">Transport</keyword>
<feature type="repeat" description="Solcar" evidence="11">
    <location>
        <begin position="32"/>
        <end position="115"/>
    </location>
</feature>
<proteinExistence type="inferred from homology"/>
<keyword evidence="6" id="KW-0999">Mitochondrion inner membrane</keyword>
<comment type="similarity">
    <text evidence="2 12">Belongs to the mitochondrial carrier (TC 2.A.29) family.</text>
</comment>
<keyword evidence="5" id="KW-0677">Repeat</keyword>
<accession>F0WLV1</accession>
<protein>
    <submittedName>
        <fullName evidence="14">Mitochondrial Carrier (MC) Family putative</fullName>
    </submittedName>
</protein>
<dbReference type="Pfam" id="PF00153">
    <property type="entry name" value="Mito_carr"/>
    <property type="match status" value="3"/>
</dbReference>
<evidence type="ECO:0000256" key="7">
    <source>
        <dbReference type="ARBA" id="ARBA00022837"/>
    </source>
</evidence>
<dbReference type="AlphaFoldDB" id="F0WLV1"/>
<dbReference type="InterPro" id="IPR018108">
    <property type="entry name" value="MCP_transmembrane"/>
</dbReference>
<keyword evidence="8 13" id="KW-1133">Transmembrane helix</keyword>
<dbReference type="InterPro" id="IPR051028">
    <property type="entry name" value="Mito_Solute_Carrier"/>
</dbReference>
<evidence type="ECO:0000256" key="3">
    <source>
        <dbReference type="ARBA" id="ARBA00022448"/>
    </source>
</evidence>